<name>A0A0J7KHV7_LASNI</name>
<dbReference type="Proteomes" id="UP000036403">
    <property type="component" value="Unassembled WGS sequence"/>
</dbReference>
<dbReference type="Gene3D" id="3.30.710.10">
    <property type="entry name" value="Potassium Channel Kv1.1, Chain A"/>
    <property type="match status" value="1"/>
</dbReference>
<keyword evidence="1" id="KW-0677">Repeat</keyword>
<dbReference type="PROSITE" id="PS00626">
    <property type="entry name" value="RCC1_2"/>
    <property type="match status" value="2"/>
</dbReference>
<organism evidence="4 5">
    <name type="scientific">Lasius niger</name>
    <name type="common">Black garden ant</name>
    <dbReference type="NCBI Taxonomy" id="67767"/>
    <lineage>
        <taxon>Eukaryota</taxon>
        <taxon>Metazoa</taxon>
        <taxon>Ecdysozoa</taxon>
        <taxon>Arthropoda</taxon>
        <taxon>Hexapoda</taxon>
        <taxon>Insecta</taxon>
        <taxon>Pterygota</taxon>
        <taxon>Neoptera</taxon>
        <taxon>Endopterygota</taxon>
        <taxon>Hymenoptera</taxon>
        <taxon>Apocrita</taxon>
        <taxon>Aculeata</taxon>
        <taxon>Formicoidea</taxon>
        <taxon>Formicidae</taxon>
        <taxon>Formicinae</taxon>
        <taxon>Lasius</taxon>
        <taxon>Lasius</taxon>
    </lineage>
</organism>
<evidence type="ECO:0000313" key="5">
    <source>
        <dbReference type="Proteomes" id="UP000036403"/>
    </source>
</evidence>
<feature type="domain" description="BTB" evidence="3">
    <location>
        <begin position="371"/>
        <end position="445"/>
    </location>
</feature>
<dbReference type="InterPro" id="IPR009091">
    <property type="entry name" value="RCC1/BLIP-II"/>
</dbReference>
<evidence type="ECO:0000256" key="2">
    <source>
        <dbReference type="PROSITE-ProRule" id="PRU00235"/>
    </source>
</evidence>
<accession>A0A0J7KHV7</accession>
<reference evidence="4 5" key="1">
    <citation type="submission" date="2015-04" db="EMBL/GenBank/DDBJ databases">
        <title>Lasius niger genome sequencing.</title>
        <authorList>
            <person name="Konorov E.A."/>
            <person name="Nikitin M.A."/>
            <person name="Kirill M.V."/>
            <person name="Chang P."/>
        </authorList>
    </citation>
    <scope>NUCLEOTIDE SEQUENCE [LARGE SCALE GENOMIC DNA]</scope>
    <source>
        <tissue evidence="4">Whole</tissue>
    </source>
</reference>
<dbReference type="InterPro" id="IPR000210">
    <property type="entry name" value="BTB/POZ_dom"/>
</dbReference>
<sequence>MVMVYGKWVLIVTKDKNVYILDHNKDDHSNIGDTNIGLYPKKMKELCGKNIKTFACNSYYVLALTEEGEVYSWGFNKKRKSDNGSHIPVILSTPTRVISLSEKCIVDIACGSRHSLALTNDGKVYSWRENYGHVGNESTNIFGDNLPWMMKPEFEGKKIVSIACGSMFNMVITDEGKLYGWGDNESGQIAVDPISHFAASDHSPFSPLGLYSYDPSEKKHYLCFREITVTDGKAIVKVTCGFEHTLALTDEGKLYAWGKNDNGQVGVNERTSFDPIMVNLPEKVIDIAAYGNLSIAIGSNETVYVWGDCFGQNITTPIPTGFCKIYEALVHSKSYYIMQKPLTVTITENYVEELLNILKSLEAAFDDLLTSDFTVQVEGKFIHVHRAILNIRCQHFRKMIQHDCIENGNENLPSPPIHIVSDKFSYIVYKAFLKYLYTGIVVLPSDKVLELMKLAGEYCETNLKKECGRILEQEVTASNVAFFYKKAIECNAKEFEEFCFQFALCHMKDVVLSKEYIKLDMTIKDNFIHRAAEENAFRT</sequence>
<feature type="repeat" description="RCC1" evidence="2">
    <location>
        <begin position="68"/>
        <end position="121"/>
    </location>
</feature>
<keyword evidence="5" id="KW-1185">Reference proteome</keyword>
<dbReference type="PaxDb" id="67767-A0A0J7KHV7"/>
<dbReference type="PRINTS" id="PR00633">
    <property type="entry name" value="RCCNDNSATION"/>
</dbReference>
<dbReference type="SMART" id="SM00225">
    <property type="entry name" value="BTB"/>
    <property type="match status" value="1"/>
</dbReference>
<dbReference type="PANTHER" id="PTHR22872:SF10">
    <property type="entry name" value="ULTRAVIOLET-B RECEPTOR UVR8"/>
    <property type="match status" value="1"/>
</dbReference>
<dbReference type="PANTHER" id="PTHR22872">
    <property type="entry name" value="BTK-BINDING PROTEIN-RELATED"/>
    <property type="match status" value="1"/>
</dbReference>
<dbReference type="AlphaFoldDB" id="A0A0J7KHV7"/>
<evidence type="ECO:0000256" key="1">
    <source>
        <dbReference type="ARBA" id="ARBA00022737"/>
    </source>
</evidence>
<dbReference type="Pfam" id="PF13540">
    <property type="entry name" value="RCC1_2"/>
    <property type="match status" value="2"/>
</dbReference>
<dbReference type="SUPFAM" id="SSF50985">
    <property type="entry name" value="RCC1/BLIP-II"/>
    <property type="match status" value="1"/>
</dbReference>
<dbReference type="Pfam" id="PF00415">
    <property type="entry name" value="RCC1"/>
    <property type="match status" value="1"/>
</dbReference>
<dbReference type="Pfam" id="PF00651">
    <property type="entry name" value="BTB"/>
    <property type="match status" value="1"/>
</dbReference>
<gene>
    <name evidence="4" type="ORF">RF55_10257</name>
</gene>
<feature type="repeat" description="RCC1" evidence="2">
    <location>
        <begin position="176"/>
        <end position="251"/>
    </location>
</feature>
<dbReference type="PROSITE" id="PS50012">
    <property type="entry name" value="RCC1_3"/>
    <property type="match status" value="3"/>
</dbReference>
<protein>
    <submittedName>
        <fullName evidence="4">Rcc1 and btb domain-containing protein 1</fullName>
    </submittedName>
</protein>
<dbReference type="OrthoDB" id="5981550at2759"/>
<comment type="caution">
    <text evidence="4">The sequence shown here is derived from an EMBL/GenBank/DDBJ whole genome shotgun (WGS) entry which is preliminary data.</text>
</comment>
<dbReference type="STRING" id="67767.A0A0J7KHV7"/>
<dbReference type="SUPFAM" id="SSF54695">
    <property type="entry name" value="POZ domain"/>
    <property type="match status" value="1"/>
</dbReference>
<dbReference type="InterPro" id="IPR011333">
    <property type="entry name" value="SKP1/BTB/POZ_sf"/>
</dbReference>
<proteinExistence type="predicted"/>
<dbReference type="Gene3D" id="2.130.10.30">
    <property type="entry name" value="Regulator of chromosome condensation 1/beta-lactamase-inhibitor protein II"/>
    <property type="match status" value="1"/>
</dbReference>
<dbReference type="InterPro" id="IPR000408">
    <property type="entry name" value="Reg_chr_condens"/>
</dbReference>
<dbReference type="EMBL" id="LBMM01007108">
    <property type="protein sequence ID" value="KMQ90033.1"/>
    <property type="molecule type" value="Genomic_DNA"/>
</dbReference>
<evidence type="ECO:0000259" key="3">
    <source>
        <dbReference type="PROSITE" id="PS50097"/>
    </source>
</evidence>
<evidence type="ECO:0000313" key="4">
    <source>
        <dbReference type="EMBL" id="KMQ90033.1"/>
    </source>
</evidence>
<dbReference type="InterPro" id="IPR051625">
    <property type="entry name" value="Signaling_Regulatory_Domain"/>
</dbReference>
<feature type="repeat" description="RCC1" evidence="2">
    <location>
        <begin position="252"/>
        <end position="300"/>
    </location>
</feature>
<dbReference type="PROSITE" id="PS50097">
    <property type="entry name" value="BTB"/>
    <property type="match status" value="1"/>
</dbReference>